<accession>A0A6I6NDH7</accession>
<organism evidence="2 3">
    <name type="scientific">Streptomyces broussonetiae</name>
    <dbReference type="NCBI Taxonomy" id="2686304"/>
    <lineage>
        <taxon>Bacteria</taxon>
        <taxon>Bacillati</taxon>
        <taxon>Actinomycetota</taxon>
        <taxon>Actinomycetes</taxon>
        <taxon>Kitasatosporales</taxon>
        <taxon>Streptomycetaceae</taxon>
        <taxon>Streptomyces</taxon>
    </lineage>
</organism>
<name>A0A6I6NDH7_9ACTN</name>
<dbReference type="AlphaFoldDB" id="A0A6I6NDH7"/>
<evidence type="ECO:0000313" key="3">
    <source>
        <dbReference type="Proteomes" id="UP000436138"/>
    </source>
</evidence>
<dbReference type="PANTHER" id="PTHR13847">
    <property type="entry name" value="SARCOSINE DEHYDROGENASE-RELATED"/>
    <property type="match status" value="1"/>
</dbReference>
<dbReference type="InterPro" id="IPR006076">
    <property type="entry name" value="FAD-dep_OxRdtase"/>
</dbReference>
<dbReference type="EMBL" id="CP047020">
    <property type="protein sequence ID" value="QHA08060.1"/>
    <property type="molecule type" value="Genomic_DNA"/>
</dbReference>
<dbReference type="GO" id="GO:0005737">
    <property type="term" value="C:cytoplasm"/>
    <property type="evidence" value="ECO:0007669"/>
    <property type="project" value="TreeGrafter"/>
</dbReference>
<dbReference type="Proteomes" id="UP000436138">
    <property type="component" value="Chromosome"/>
</dbReference>
<dbReference type="Gene3D" id="3.50.50.60">
    <property type="entry name" value="FAD/NAD(P)-binding domain"/>
    <property type="match status" value="1"/>
</dbReference>
<dbReference type="InterPro" id="IPR036188">
    <property type="entry name" value="FAD/NAD-bd_sf"/>
</dbReference>
<dbReference type="Gene3D" id="3.30.9.10">
    <property type="entry name" value="D-Amino Acid Oxidase, subunit A, domain 2"/>
    <property type="match status" value="1"/>
</dbReference>
<feature type="domain" description="FAD dependent oxidoreductase" evidence="1">
    <location>
        <begin position="12"/>
        <end position="357"/>
    </location>
</feature>
<protein>
    <submittedName>
        <fullName evidence="2">FAD-dependent oxidoreductase</fullName>
    </submittedName>
</protein>
<evidence type="ECO:0000313" key="2">
    <source>
        <dbReference type="EMBL" id="QHA08060.1"/>
    </source>
</evidence>
<dbReference type="SUPFAM" id="SSF51905">
    <property type="entry name" value="FAD/NAD(P)-binding domain"/>
    <property type="match status" value="1"/>
</dbReference>
<gene>
    <name evidence="2" type="ORF">GQF42_36615</name>
</gene>
<dbReference type="RefSeq" id="WP_158927109.1">
    <property type="nucleotide sequence ID" value="NZ_CP047020.1"/>
</dbReference>
<dbReference type="Pfam" id="PF01266">
    <property type="entry name" value="DAO"/>
    <property type="match status" value="1"/>
</dbReference>
<proteinExistence type="predicted"/>
<evidence type="ECO:0000259" key="1">
    <source>
        <dbReference type="Pfam" id="PF01266"/>
    </source>
</evidence>
<sequence length="361" mass="38660">MYLGLGEPEVLDAVIVGGGIMGAALFHELAGRNRKVLLVEQDRIGLGTTAWSGGIVRCYHDDPVLVDRSILGLSFYREFSRRTGIHVAFNRTGFLYIPHPSRLEHARMLTDRIAQSAPAEWLSGADAERRFGHVLSSSVEGAVWEPQAGYLDALETTRALVRAGVRKGGRVLEGVRVDGLTRTGGRVRGVRGTAGEIPADAVVLAAGAHTPRLLDSWGVRHDLWAQAIQVELRSPNGSVADHPAYMDDVYDVNGRPDPDSAGMLLGHPTGYRIEGPVGRTVVDPDQSRLALKAGARRFGWVGGSASLGGFRAAECYAPKGRARVAWVPGEAGLMLVTGFNGGGFKMAPWAAEEAARLLGDR</sequence>
<dbReference type="KEGG" id="sbro:GQF42_36615"/>
<reference evidence="2 3" key="1">
    <citation type="submission" date="2019-12" db="EMBL/GenBank/DDBJ databases">
        <title>Streptomyces sp. strain T44 isolated from rhizosphere soil of Broussonetia papyrifera.</title>
        <authorList>
            <person name="Mo P."/>
        </authorList>
    </citation>
    <scope>NUCLEOTIDE SEQUENCE [LARGE SCALE GENOMIC DNA]</scope>
    <source>
        <strain evidence="2 3">T44</strain>
    </source>
</reference>
<keyword evidence="3" id="KW-1185">Reference proteome</keyword>